<evidence type="ECO:0000313" key="2">
    <source>
        <dbReference type="Proteomes" id="UP001175226"/>
    </source>
</evidence>
<dbReference type="AlphaFoldDB" id="A0AA39MIU3"/>
<keyword evidence="2" id="KW-1185">Reference proteome</keyword>
<protein>
    <submittedName>
        <fullName evidence="1">Uncharacterized protein</fullName>
    </submittedName>
</protein>
<evidence type="ECO:0000313" key="1">
    <source>
        <dbReference type="EMBL" id="KAK0435408.1"/>
    </source>
</evidence>
<accession>A0AA39MIU3</accession>
<dbReference type="Proteomes" id="UP001175226">
    <property type="component" value="Unassembled WGS sequence"/>
</dbReference>
<reference evidence="1" key="1">
    <citation type="submission" date="2023-06" db="EMBL/GenBank/DDBJ databases">
        <authorList>
            <consortium name="Lawrence Berkeley National Laboratory"/>
            <person name="Ahrendt S."/>
            <person name="Sahu N."/>
            <person name="Indic B."/>
            <person name="Wong-Bajracharya J."/>
            <person name="Merenyi Z."/>
            <person name="Ke H.-M."/>
            <person name="Monk M."/>
            <person name="Kocsube S."/>
            <person name="Drula E."/>
            <person name="Lipzen A."/>
            <person name="Balint B."/>
            <person name="Henrissat B."/>
            <person name="Andreopoulos B."/>
            <person name="Martin F.M."/>
            <person name="Harder C.B."/>
            <person name="Rigling D."/>
            <person name="Ford K.L."/>
            <person name="Foster G.D."/>
            <person name="Pangilinan J."/>
            <person name="Papanicolaou A."/>
            <person name="Barry K."/>
            <person name="LaButti K."/>
            <person name="Viragh M."/>
            <person name="Koriabine M."/>
            <person name="Yan M."/>
            <person name="Riley R."/>
            <person name="Champramary S."/>
            <person name="Plett K.L."/>
            <person name="Tsai I.J."/>
            <person name="Slot J."/>
            <person name="Sipos G."/>
            <person name="Plett J."/>
            <person name="Nagy L.G."/>
            <person name="Grigoriev I.V."/>
        </authorList>
    </citation>
    <scope>NUCLEOTIDE SEQUENCE</scope>
    <source>
        <strain evidence="1">FPL87.14</strain>
    </source>
</reference>
<dbReference type="EMBL" id="JAUEPT010000063">
    <property type="protein sequence ID" value="KAK0435408.1"/>
    <property type="molecule type" value="Genomic_DNA"/>
</dbReference>
<organism evidence="1 2">
    <name type="scientific">Armillaria borealis</name>
    <dbReference type="NCBI Taxonomy" id="47425"/>
    <lineage>
        <taxon>Eukaryota</taxon>
        <taxon>Fungi</taxon>
        <taxon>Dikarya</taxon>
        <taxon>Basidiomycota</taxon>
        <taxon>Agaricomycotina</taxon>
        <taxon>Agaricomycetes</taxon>
        <taxon>Agaricomycetidae</taxon>
        <taxon>Agaricales</taxon>
        <taxon>Marasmiineae</taxon>
        <taxon>Physalacriaceae</taxon>
        <taxon>Armillaria</taxon>
    </lineage>
</organism>
<proteinExistence type="predicted"/>
<sequence length="231" mass="26050">MPDFFPHTCSIAKLAVDPKRRNREINADPLRNPAGISDGLLMKYFKKDRIEWGFCDRFLYAPEQQRRLLRLIRNLQSNEGQERQLSGLRFVPMVRRSLRETAAVDSSLGERALEFASNNEDLSCQLITRYPHPGIHTRLQQAISPLQAPETSGINLTRKNRGDVKINNGGLLSVTLARTDRSLLLRRRSAPGSDAHIANATYILSPADMRIPATFTKMGIGVPRAINYQLT</sequence>
<comment type="caution">
    <text evidence="1">The sequence shown here is derived from an EMBL/GenBank/DDBJ whole genome shotgun (WGS) entry which is preliminary data.</text>
</comment>
<name>A0AA39MIU3_9AGAR</name>
<gene>
    <name evidence="1" type="ORF">EV421DRAFT_1740280</name>
</gene>